<reference evidence="3" key="1">
    <citation type="submission" date="2025-08" db="UniProtKB">
        <authorList>
            <consortium name="RefSeq"/>
        </authorList>
    </citation>
    <scope>IDENTIFICATION</scope>
</reference>
<accession>A0ABM1F795</accession>
<dbReference type="InterPro" id="IPR000719">
    <property type="entry name" value="Prot_kinase_dom"/>
</dbReference>
<feature type="domain" description="Protein kinase" evidence="1">
    <location>
        <begin position="1"/>
        <end position="198"/>
    </location>
</feature>
<feature type="non-terminal residue" evidence="3">
    <location>
        <position position="1"/>
    </location>
</feature>
<sequence>SGSFPCDLYICRFRLVPLRPLYAGSASFQGDLKTYLLRQRDAVAATSIRRFQLVPLGPLYAGSDSFQGDLKTYLLRHSDAAADDSVLRRGLLLKMACDVAAGMQHVHERGFAHPDLAARSCLVAGDLTVKVGDYGISQDKYKGDYYNVGDFAVPIRWCAPETLSCSEYIVGQAGRGGRRKPTCGRLAWAELWEALMEF</sequence>
<dbReference type="InterPro" id="IPR011009">
    <property type="entry name" value="Kinase-like_dom_sf"/>
</dbReference>
<evidence type="ECO:0000313" key="3">
    <source>
        <dbReference type="RefSeq" id="XP_014680316.1"/>
    </source>
</evidence>
<dbReference type="InterPro" id="IPR001245">
    <property type="entry name" value="Ser-Thr/Tyr_kinase_cat_dom"/>
</dbReference>
<dbReference type="PROSITE" id="PS50011">
    <property type="entry name" value="PROTEIN_KINASE_DOM"/>
    <property type="match status" value="1"/>
</dbReference>
<dbReference type="RefSeq" id="XP_014680316.1">
    <property type="nucleotide sequence ID" value="XM_014824830.1"/>
</dbReference>
<dbReference type="GeneID" id="106820308"/>
<dbReference type="SMART" id="SM00219">
    <property type="entry name" value="TyrKc"/>
    <property type="match status" value="1"/>
</dbReference>
<feature type="non-terminal residue" evidence="3">
    <location>
        <position position="198"/>
    </location>
</feature>
<dbReference type="Proteomes" id="UP000695022">
    <property type="component" value="Unplaced"/>
</dbReference>
<dbReference type="PANTHER" id="PTHR24417">
    <property type="entry name" value="SERINE/THREONINE-PROTEIN KINASE LMTK1"/>
    <property type="match status" value="1"/>
</dbReference>
<proteinExistence type="predicted"/>
<dbReference type="SUPFAM" id="SSF56112">
    <property type="entry name" value="Protein kinase-like (PK-like)"/>
    <property type="match status" value="1"/>
</dbReference>
<dbReference type="Pfam" id="PF07714">
    <property type="entry name" value="PK_Tyr_Ser-Thr"/>
    <property type="match status" value="1"/>
</dbReference>
<dbReference type="PANTHER" id="PTHR24417:SF7">
    <property type="entry name" value="CHROMATIN MODIFICATION-RELATED PROTEIN EAF1"/>
    <property type="match status" value="1"/>
</dbReference>
<evidence type="ECO:0000313" key="2">
    <source>
        <dbReference type="Proteomes" id="UP000695022"/>
    </source>
</evidence>
<organism evidence="2 3">
    <name type="scientific">Priapulus caudatus</name>
    <name type="common">Priapulid worm</name>
    <dbReference type="NCBI Taxonomy" id="37621"/>
    <lineage>
        <taxon>Eukaryota</taxon>
        <taxon>Metazoa</taxon>
        <taxon>Ecdysozoa</taxon>
        <taxon>Scalidophora</taxon>
        <taxon>Priapulida</taxon>
        <taxon>Priapulimorpha</taxon>
        <taxon>Priapulimorphida</taxon>
        <taxon>Priapulidae</taxon>
        <taxon>Priapulus</taxon>
    </lineage>
</organism>
<evidence type="ECO:0000259" key="1">
    <source>
        <dbReference type="PROSITE" id="PS50011"/>
    </source>
</evidence>
<protein>
    <submittedName>
        <fullName evidence="3">Neurotrophin receptor LTRK 1</fullName>
    </submittedName>
</protein>
<gene>
    <name evidence="3" type="primary">LOC106820308</name>
</gene>
<keyword evidence="2" id="KW-1185">Reference proteome</keyword>
<keyword evidence="3" id="KW-0675">Receptor</keyword>
<name>A0ABM1F795_PRICU</name>
<dbReference type="Gene3D" id="1.10.510.10">
    <property type="entry name" value="Transferase(Phosphotransferase) domain 1"/>
    <property type="match status" value="1"/>
</dbReference>
<dbReference type="InterPro" id="IPR020635">
    <property type="entry name" value="Tyr_kinase_cat_dom"/>
</dbReference>